<dbReference type="PRINTS" id="PR00038">
    <property type="entry name" value="HTHLUXR"/>
</dbReference>
<dbReference type="Pfam" id="PF00196">
    <property type="entry name" value="GerE"/>
    <property type="match status" value="1"/>
</dbReference>
<dbReference type="Gene3D" id="1.10.10.10">
    <property type="entry name" value="Winged helix-like DNA-binding domain superfamily/Winged helix DNA-binding domain"/>
    <property type="match status" value="1"/>
</dbReference>
<evidence type="ECO:0000256" key="2">
    <source>
        <dbReference type="ARBA" id="ARBA00023125"/>
    </source>
</evidence>
<dbReference type="InterPro" id="IPR016032">
    <property type="entry name" value="Sig_transdc_resp-reg_C-effctor"/>
</dbReference>
<dbReference type="InterPro" id="IPR005143">
    <property type="entry name" value="TF_LuxR_autoind-bd_dom"/>
</dbReference>
<keyword evidence="1" id="KW-0805">Transcription regulation</keyword>
<evidence type="ECO:0000256" key="1">
    <source>
        <dbReference type="ARBA" id="ARBA00023015"/>
    </source>
</evidence>
<dbReference type="SMART" id="SM00421">
    <property type="entry name" value="HTH_LUXR"/>
    <property type="match status" value="1"/>
</dbReference>
<keyword evidence="3" id="KW-0804">Transcription</keyword>
<dbReference type="HOGENOM" id="CLU_072786_3_1_5"/>
<dbReference type="SUPFAM" id="SSF75516">
    <property type="entry name" value="Pheromone-binding domain of LuxR-like quorum-sensing transcription factors"/>
    <property type="match status" value="1"/>
</dbReference>
<dbReference type="KEGG" id="pect:BN1012_Phect2084"/>
<dbReference type="PANTHER" id="PTHR44688:SF16">
    <property type="entry name" value="DNA-BINDING TRANSCRIPTIONAL ACTIVATOR DEVR_DOSR"/>
    <property type="match status" value="1"/>
</dbReference>
<dbReference type="SUPFAM" id="SSF46894">
    <property type="entry name" value="C-terminal effector domain of the bipartite response regulators"/>
    <property type="match status" value="1"/>
</dbReference>
<dbReference type="PANTHER" id="PTHR44688">
    <property type="entry name" value="DNA-BINDING TRANSCRIPTIONAL ACTIVATOR DEVR_DOSR"/>
    <property type="match status" value="1"/>
</dbReference>
<dbReference type="InterPro" id="IPR036388">
    <property type="entry name" value="WH-like_DNA-bd_sf"/>
</dbReference>
<dbReference type="RefSeq" id="WP_043948396.1">
    <property type="nucleotide sequence ID" value="NZ_HG966617.1"/>
</dbReference>
<organism evidence="5 6">
    <name type="scientific">Candidatus Phaeomarinibacter ectocarpi</name>
    <dbReference type="NCBI Taxonomy" id="1458461"/>
    <lineage>
        <taxon>Bacteria</taxon>
        <taxon>Pseudomonadati</taxon>
        <taxon>Pseudomonadota</taxon>
        <taxon>Alphaproteobacteria</taxon>
        <taxon>Hyphomicrobiales</taxon>
        <taxon>Parvibaculaceae</taxon>
        <taxon>Candidatus Phaeomarinibacter</taxon>
    </lineage>
</organism>
<dbReference type="GO" id="GO:0006355">
    <property type="term" value="P:regulation of DNA-templated transcription"/>
    <property type="evidence" value="ECO:0007669"/>
    <property type="project" value="InterPro"/>
</dbReference>
<evidence type="ECO:0000313" key="5">
    <source>
        <dbReference type="EMBL" id="CDO60297.1"/>
    </source>
</evidence>
<name>X5MDM4_9HYPH</name>
<dbReference type="InterPro" id="IPR000792">
    <property type="entry name" value="Tscrpt_reg_LuxR_C"/>
</dbReference>
<dbReference type="InterPro" id="IPR036693">
    <property type="entry name" value="TF_LuxR_autoind-bd_dom_sf"/>
</dbReference>
<keyword evidence="2" id="KW-0238">DNA-binding</keyword>
<dbReference type="EMBL" id="HG966617">
    <property type="protein sequence ID" value="CDO60297.1"/>
    <property type="molecule type" value="Genomic_DNA"/>
</dbReference>
<protein>
    <submittedName>
        <fullName evidence="5">Transcriptional activator protein LuxR</fullName>
    </submittedName>
</protein>
<accession>X5MDM4</accession>
<dbReference type="CDD" id="cd06170">
    <property type="entry name" value="LuxR_C_like"/>
    <property type="match status" value="1"/>
</dbReference>
<dbReference type="Gene3D" id="3.30.450.80">
    <property type="entry name" value="Transcription factor LuxR-like, autoinducer-binding domain"/>
    <property type="match status" value="1"/>
</dbReference>
<proteinExistence type="predicted"/>
<evidence type="ECO:0000313" key="6">
    <source>
        <dbReference type="Proteomes" id="UP000032160"/>
    </source>
</evidence>
<feature type="domain" description="HTH luxR-type" evidence="4">
    <location>
        <begin position="162"/>
        <end position="227"/>
    </location>
</feature>
<reference evidence="5 6" key="1">
    <citation type="journal article" date="2014" name="Front. Genet.">
        <title>Genome and metabolic network of "Candidatus Phaeomarinobacter ectocarpi" Ec32, a new candidate genus of Alphaproteobacteria frequently associated with brown algae.</title>
        <authorList>
            <person name="Dittami S.M."/>
            <person name="Barbeyron T."/>
            <person name="Boyen C."/>
            <person name="Cambefort J."/>
            <person name="Collet G."/>
            <person name="Delage L."/>
            <person name="Gobet A."/>
            <person name="Groisillier A."/>
            <person name="Leblanc C."/>
            <person name="Michel G."/>
            <person name="Scornet D."/>
            <person name="Siegel A."/>
            <person name="Tapia J.E."/>
            <person name="Tonon T."/>
        </authorList>
    </citation>
    <scope>NUCLEOTIDE SEQUENCE [LARGE SCALE GENOMIC DNA]</scope>
    <source>
        <strain evidence="5 6">Ec32</strain>
    </source>
</reference>
<gene>
    <name evidence="5" type="ORF">BN1012_Phect2084</name>
</gene>
<sequence length="236" mass="26154">MFADYLEKLGNAADESQEVLVWSNAMSDLGFDKHMYGIRAQEAGRVNEHLVESTSFSDDWLSAYYGGLHKVDPVVAHSIVHPMPFIWSDCPVETPEQRAFMADAADAGLKHGVSAPLIVGSGYEGAVSVSGDSNADVRDHMMAIYSMTCAMHVLRVKNWSRDTLKAFKLTAREQEVMRWIAAGKDDWTIGSILGISENGVHYHKKNIFRKLQLSSRVAVAAVAQKTGIADANYRFW</sequence>
<keyword evidence="6" id="KW-1185">Reference proteome</keyword>
<evidence type="ECO:0000259" key="4">
    <source>
        <dbReference type="PROSITE" id="PS50043"/>
    </source>
</evidence>
<evidence type="ECO:0000256" key="3">
    <source>
        <dbReference type="ARBA" id="ARBA00023163"/>
    </source>
</evidence>
<dbReference type="AlphaFoldDB" id="X5MDM4"/>
<dbReference type="STRING" id="1458461.BN1012_Phect2084"/>
<dbReference type="PROSITE" id="PS50043">
    <property type="entry name" value="HTH_LUXR_2"/>
    <property type="match status" value="1"/>
</dbReference>
<dbReference type="OrthoDB" id="3170288at2"/>
<dbReference type="Pfam" id="PF03472">
    <property type="entry name" value="Autoind_bind"/>
    <property type="match status" value="1"/>
</dbReference>
<dbReference type="Proteomes" id="UP000032160">
    <property type="component" value="Chromosome I"/>
</dbReference>
<dbReference type="GO" id="GO:0003677">
    <property type="term" value="F:DNA binding"/>
    <property type="evidence" value="ECO:0007669"/>
    <property type="project" value="UniProtKB-KW"/>
</dbReference>